<feature type="chain" id="PRO_5020420569" description="F-box domain-containing protein" evidence="1">
    <location>
        <begin position="20"/>
        <end position="355"/>
    </location>
</feature>
<evidence type="ECO:0000313" key="4">
    <source>
        <dbReference type="Proteomes" id="UP000268162"/>
    </source>
</evidence>
<dbReference type="InterPro" id="IPR036047">
    <property type="entry name" value="F-box-like_dom_sf"/>
</dbReference>
<dbReference type="InterPro" id="IPR001810">
    <property type="entry name" value="F-box_dom"/>
</dbReference>
<keyword evidence="4" id="KW-1185">Reference proteome</keyword>
<feature type="domain" description="F-box" evidence="2">
    <location>
        <begin position="26"/>
        <end position="74"/>
    </location>
</feature>
<accession>A0A4P9ZNZ2</accession>
<evidence type="ECO:0000259" key="2">
    <source>
        <dbReference type="PROSITE" id="PS50181"/>
    </source>
</evidence>
<proteinExistence type="predicted"/>
<name>A0A4P9ZNZ2_9FUNG</name>
<reference evidence="4" key="1">
    <citation type="journal article" date="2018" name="Nat. Microbiol.">
        <title>Leveraging single-cell genomics to expand the fungal tree of life.</title>
        <authorList>
            <person name="Ahrendt S.R."/>
            <person name="Quandt C.A."/>
            <person name="Ciobanu D."/>
            <person name="Clum A."/>
            <person name="Salamov A."/>
            <person name="Andreopoulos B."/>
            <person name="Cheng J.F."/>
            <person name="Woyke T."/>
            <person name="Pelin A."/>
            <person name="Henrissat B."/>
            <person name="Reynolds N.K."/>
            <person name="Benny G.L."/>
            <person name="Smith M.E."/>
            <person name="James T.Y."/>
            <person name="Grigoriev I.V."/>
        </authorList>
    </citation>
    <scope>NUCLEOTIDE SEQUENCE [LARGE SCALE GENOMIC DNA]</scope>
    <source>
        <strain evidence="4">RSA 468</strain>
    </source>
</reference>
<dbReference type="PROSITE" id="PS50181">
    <property type="entry name" value="FBOX"/>
    <property type="match status" value="1"/>
</dbReference>
<dbReference type="AlphaFoldDB" id="A0A4P9ZNZ2"/>
<keyword evidence="1" id="KW-0732">Signal</keyword>
<protein>
    <recommendedName>
        <fullName evidence="2">F-box domain-containing protein</fullName>
    </recommendedName>
</protein>
<dbReference type="SUPFAM" id="SSF81383">
    <property type="entry name" value="F-box domain"/>
    <property type="match status" value="1"/>
</dbReference>
<feature type="signal peptide" evidence="1">
    <location>
        <begin position="1"/>
        <end position="19"/>
    </location>
</feature>
<organism evidence="3 4">
    <name type="scientific">Dimargaris cristalligena</name>
    <dbReference type="NCBI Taxonomy" id="215637"/>
    <lineage>
        <taxon>Eukaryota</taxon>
        <taxon>Fungi</taxon>
        <taxon>Fungi incertae sedis</taxon>
        <taxon>Zoopagomycota</taxon>
        <taxon>Kickxellomycotina</taxon>
        <taxon>Dimargaritomycetes</taxon>
        <taxon>Dimargaritales</taxon>
        <taxon>Dimargaritaceae</taxon>
        <taxon>Dimargaris</taxon>
    </lineage>
</organism>
<sequence length="355" mass="39781">MKLSPVAWLLMGIAPVCHGATPNLKASSLINLPVEIDDMVLDRCDATSEYRLSQVCQKWQSTYLGREGNRMRKVIIELLSQSTPTDWRVLIPEDDFSTLYALLASDIRVNFYQRRIWEGLETSGHSRDGGWQEGKTSAVDVIMDQIMLRSNSLALGTAIANQLDGDMVYLAGVLALPQNVQQQVQQSSRGGDYSNVTDPQLIPDDWQDVILTIWGDSFRFDLLCSVAVQYIVQGDAAGLAKLKTWTTQFLKNWDVGLKQLVLAVAAETGHLALLDDPRVAPLFENFQPVLPQYMLRCMEANGWMKAVEHFEKQWNVIRADKSVPTYKCQDQMPNTAPLSLNSQGVLTLTYIPMVL</sequence>
<evidence type="ECO:0000256" key="1">
    <source>
        <dbReference type="SAM" id="SignalP"/>
    </source>
</evidence>
<dbReference type="Proteomes" id="UP000268162">
    <property type="component" value="Unassembled WGS sequence"/>
</dbReference>
<dbReference type="EMBL" id="ML002942">
    <property type="protein sequence ID" value="RKP35166.1"/>
    <property type="molecule type" value="Genomic_DNA"/>
</dbReference>
<evidence type="ECO:0000313" key="3">
    <source>
        <dbReference type="EMBL" id="RKP35166.1"/>
    </source>
</evidence>
<gene>
    <name evidence="3" type="ORF">BJ085DRAFT_28416</name>
</gene>